<feature type="transmembrane region" description="Helical" evidence="11">
    <location>
        <begin position="77"/>
        <end position="97"/>
    </location>
</feature>
<dbReference type="PANTHER" id="PTHR45695:SF28">
    <property type="entry name" value="G-PROTEIN COUPLED RECEPTORS FAMILY 1 PROFILE DOMAIN-CONTAINING PROTEIN"/>
    <property type="match status" value="1"/>
</dbReference>
<comment type="subcellular location">
    <subcellularLocation>
        <location evidence="1">Membrane</location>
        <topology evidence="1">Multi-pass membrane protein</topology>
    </subcellularLocation>
</comment>
<feature type="transmembrane region" description="Helical" evidence="11">
    <location>
        <begin position="43"/>
        <end position="65"/>
    </location>
</feature>
<sequence>MMIHCKSIPGERVIVNSSATDLLKLFDAPEIHSKPILEVTLKIIFYIIAIAGDIVGNFIVILIIICHKKIRTTTNILILNLAISDIMVAFFCMWVHLGNQISPMWPFGAFMCKFATFVQVLSVTLSVLTLTCISIERFLAIVFPLKGKMTKRGIYISISVTWISSLAIASPHLFIHELVDMQFRNRKDTICQESWPKYYTDTKCKTEEPGKKIYYTIEGVVMYFIPILVMIVAYSIIIMKLTFRKIPGNITTSSTSSHDKIRRKVIRMLLVVLLSFVICWTPQQTFLLWDVYRSRNVQIPKYVISLKYAAVYLAYFNSALNPIIYAGLNENFRKGFKEAFKCQLWGKEIKFVQALNMLLSVLLVFFICWTPQQCLKLWDVFRTRNAHSKLPPWIDSYVFAAYYMAYSSTCFHPLIYIGFNKCFRHAAIAMIKCKRDKFSPTTVYPGLGSEVPLENSDSEEQDSNSIELQGPSNAQQPNLNNNHRYSFSDIQLVHSCYQDQTQEVQQEE</sequence>
<evidence type="ECO:0000256" key="10">
    <source>
        <dbReference type="SAM" id="MobiDB-lite"/>
    </source>
</evidence>
<protein>
    <submittedName>
        <fullName evidence="13">NPFFR2</fullName>
    </submittedName>
</protein>
<dbReference type="SUPFAM" id="SSF81321">
    <property type="entry name" value="Family A G protein-coupled receptor-like"/>
    <property type="match status" value="2"/>
</dbReference>
<keyword evidence="8 9" id="KW-0807">Transducer</keyword>
<feature type="transmembrane region" description="Helical" evidence="11">
    <location>
        <begin position="264"/>
        <end position="289"/>
    </location>
</feature>
<feature type="region of interest" description="Disordered" evidence="10">
    <location>
        <begin position="450"/>
        <end position="480"/>
    </location>
</feature>
<dbReference type="FunFam" id="1.20.1070.10:FF:000291">
    <property type="entry name" value="Predicted protein"/>
    <property type="match status" value="1"/>
</dbReference>
<name>A0A8S3QP52_MYTED</name>
<dbReference type="CDD" id="cd14993">
    <property type="entry name" value="7tmA_CCKR-like"/>
    <property type="match status" value="1"/>
</dbReference>
<evidence type="ECO:0000256" key="9">
    <source>
        <dbReference type="RuleBase" id="RU000688"/>
    </source>
</evidence>
<feature type="transmembrane region" description="Helical" evidence="11">
    <location>
        <begin position="220"/>
        <end position="243"/>
    </location>
</feature>
<accession>A0A8S3QP52</accession>
<dbReference type="InterPro" id="IPR000276">
    <property type="entry name" value="GPCR_Rhodpsn"/>
</dbReference>
<organism evidence="13 14">
    <name type="scientific">Mytilus edulis</name>
    <name type="common">Blue mussel</name>
    <dbReference type="NCBI Taxonomy" id="6550"/>
    <lineage>
        <taxon>Eukaryota</taxon>
        <taxon>Metazoa</taxon>
        <taxon>Spiralia</taxon>
        <taxon>Lophotrochozoa</taxon>
        <taxon>Mollusca</taxon>
        <taxon>Bivalvia</taxon>
        <taxon>Autobranchia</taxon>
        <taxon>Pteriomorphia</taxon>
        <taxon>Mytilida</taxon>
        <taxon>Mytiloidea</taxon>
        <taxon>Mytilidae</taxon>
        <taxon>Mytilinae</taxon>
        <taxon>Mytilus</taxon>
    </lineage>
</organism>
<feature type="transmembrane region" description="Helical" evidence="11">
    <location>
        <begin position="397"/>
        <end position="419"/>
    </location>
</feature>
<evidence type="ECO:0000256" key="4">
    <source>
        <dbReference type="ARBA" id="ARBA00022989"/>
    </source>
</evidence>
<evidence type="ECO:0000256" key="11">
    <source>
        <dbReference type="SAM" id="Phobius"/>
    </source>
</evidence>
<feature type="domain" description="G-protein coupled receptors family 1 profile" evidence="12">
    <location>
        <begin position="353"/>
        <end position="416"/>
    </location>
</feature>
<evidence type="ECO:0000256" key="1">
    <source>
        <dbReference type="ARBA" id="ARBA00004141"/>
    </source>
</evidence>
<dbReference type="PRINTS" id="PR00237">
    <property type="entry name" value="GPCRRHODOPSN"/>
</dbReference>
<dbReference type="InterPro" id="IPR000611">
    <property type="entry name" value="NPY_rcpt"/>
</dbReference>
<dbReference type="PRINTS" id="PR01012">
    <property type="entry name" value="NRPEPTIDEYR"/>
</dbReference>
<evidence type="ECO:0000256" key="6">
    <source>
        <dbReference type="ARBA" id="ARBA00023136"/>
    </source>
</evidence>
<evidence type="ECO:0000259" key="12">
    <source>
        <dbReference type="PROSITE" id="PS50262"/>
    </source>
</evidence>
<keyword evidence="6 11" id="KW-0472">Membrane</keyword>
<keyword evidence="7 9" id="KW-0675">Receptor</keyword>
<dbReference type="OrthoDB" id="5975505at2759"/>
<dbReference type="PANTHER" id="PTHR45695">
    <property type="entry name" value="LEUCOKININ RECEPTOR-RELATED"/>
    <property type="match status" value="1"/>
</dbReference>
<evidence type="ECO:0000256" key="2">
    <source>
        <dbReference type="ARBA" id="ARBA00010663"/>
    </source>
</evidence>
<evidence type="ECO:0000313" key="13">
    <source>
        <dbReference type="EMBL" id="CAG2197418.1"/>
    </source>
</evidence>
<evidence type="ECO:0000256" key="5">
    <source>
        <dbReference type="ARBA" id="ARBA00023040"/>
    </source>
</evidence>
<dbReference type="Proteomes" id="UP000683360">
    <property type="component" value="Unassembled WGS sequence"/>
</dbReference>
<keyword evidence="14" id="KW-1185">Reference proteome</keyword>
<gene>
    <name evidence="13" type="ORF">MEDL_12233</name>
</gene>
<reference evidence="13" key="1">
    <citation type="submission" date="2021-03" db="EMBL/GenBank/DDBJ databases">
        <authorList>
            <person name="Bekaert M."/>
        </authorList>
    </citation>
    <scope>NUCLEOTIDE SEQUENCE</scope>
</reference>
<dbReference type="Pfam" id="PF00001">
    <property type="entry name" value="7tm_1"/>
    <property type="match status" value="2"/>
</dbReference>
<dbReference type="InterPro" id="IPR017452">
    <property type="entry name" value="GPCR_Rhodpsn_7TM"/>
</dbReference>
<evidence type="ECO:0000256" key="8">
    <source>
        <dbReference type="ARBA" id="ARBA00023224"/>
    </source>
</evidence>
<comment type="caution">
    <text evidence="13">The sequence shown here is derived from an EMBL/GenBank/DDBJ whole genome shotgun (WGS) entry which is preliminary data.</text>
</comment>
<proteinExistence type="inferred from homology"/>
<dbReference type="EMBL" id="CAJPWZ010000647">
    <property type="protein sequence ID" value="CAG2197418.1"/>
    <property type="molecule type" value="Genomic_DNA"/>
</dbReference>
<dbReference type="AlphaFoldDB" id="A0A8S3QP52"/>
<feature type="compositionally biased region" description="Polar residues" evidence="10">
    <location>
        <begin position="470"/>
        <end position="480"/>
    </location>
</feature>
<keyword evidence="5 9" id="KW-0297">G-protein coupled receptor</keyword>
<dbReference type="SMART" id="SM01381">
    <property type="entry name" value="7TM_GPCR_Srsx"/>
    <property type="match status" value="1"/>
</dbReference>
<feature type="transmembrane region" description="Helical" evidence="11">
    <location>
        <begin position="154"/>
        <end position="175"/>
    </location>
</feature>
<dbReference type="Gene3D" id="1.20.1070.10">
    <property type="entry name" value="Rhodopsin 7-helix transmembrane proteins"/>
    <property type="match status" value="2"/>
</dbReference>
<feature type="transmembrane region" description="Helical" evidence="11">
    <location>
        <begin position="349"/>
        <end position="372"/>
    </location>
</feature>
<evidence type="ECO:0000256" key="7">
    <source>
        <dbReference type="ARBA" id="ARBA00023170"/>
    </source>
</evidence>
<keyword evidence="4 11" id="KW-1133">Transmembrane helix</keyword>
<comment type="similarity">
    <text evidence="2 9">Belongs to the G-protein coupled receptor 1 family.</text>
</comment>
<feature type="transmembrane region" description="Helical" evidence="11">
    <location>
        <begin position="309"/>
        <end position="328"/>
    </location>
</feature>
<dbReference type="PROSITE" id="PS00237">
    <property type="entry name" value="G_PROTEIN_RECEP_F1_1"/>
    <property type="match status" value="1"/>
</dbReference>
<feature type="transmembrane region" description="Helical" evidence="11">
    <location>
        <begin position="117"/>
        <end position="142"/>
    </location>
</feature>
<dbReference type="GO" id="GO:0005886">
    <property type="term" value="C:plasma membrane"/>
    <property type="evidence" value="ECO:0007669"/>
    <property type="project" value="TreeGrafter"/>
</dbReference>
<dbReference type="GO" id="GO:0004983">
    <property type="term" value="F:neuropeptide Y receptor activity"/>
    <property type="evidence" value="ECO:0007669"/>
    <property type="project" value="InterPro"/>
</dbReference>
<evidence type="ECO:0000256" key="3">
    <source>
        <dbReference type="ARBA" id="ARBA00022692"/>
    </source>
</evidence>
<feature type="domain" description="G-protein coupled receptors family 1 profile" evidence="12">
    <location>
        <begin position="56"/>
        <end position="325"/>
    </location>
</feature>
<evidence type="ECO:0000313" key="14">
    <source>
        <dbReference type="Proteomes" id="UP000683360"/>
    </source>
</evidence>
<keyword evidence="3 9" id="KW-0812">Transmembrane</keyword>
<dbReference type="PROSITE" id="PS50262">
    <property type="entry name" value="G_PROTEIN_RECEP_F1_2"/>
    <property type="match status" value="2"/>
</dbReference>